<name>A0A2A2J2C7_9BILA</name>
<reference evidence="6 7" key="1">
    <citation type="journal article" date="2017" name="Curr. Biol.">
        <title>Genome architecture and evolution of a unichromosomal asexual nematode.</title>
        <authorList>
            <person name="Fradin H."/>
            <person name="Zegar C."/>
            <person name="Gutwein M."/>
            <person name="Lucas J."/>
            <person name="Kovtun M."/>
            <person name="Corcoran D."/>
            <person name="Baugh L.R."/>
            <person name="Kiontke K."/>
            <person name="Gunsalus K."/>
            <person name="Fitch D.H."/>
            <person name="Piano F."/>
        </authorList>
    </citation>
    <scope>NUCLEOTIDE SEQUENCE [LARGE SCALE GENOMIC DNA]</scope>
    <source>
        <strain evidence="6">PF1309</strain>
    </source>
</reference>
<dbReference type="GO" id="GO:0005634">
    <property type="term" value="C:nucleus"/>
    <property type="evidence" value="ECO:0007669"/>
    <property type="project" value="TreeGrafter"/>
</dbReference>
<dbReference type="Pfam" id="PF00076">
    <property type="entry name" value="RRM_1"/>
    <property type="match status" value="2"/>
</dbReference>
<accession>A0A2A2J2C7</accession>
<evidence type="ECO:0000259" key="5">
    <source>
        <dbReference type="PROSITE" id="PS50102"/>
    </source>
</evidence>
<dbReference type="SUPFAM" id="SSF54928">
    <property type="entry name" value="RNA-binding domain, RBD"/>
    <property type="match status" value="1"/>
</dbReference>
<evidence type="ECO:0000256" key="1">
    <source>
        <dbReference type="ARBA" id="ARBA00022884"/>
    </source>
</evidence>
<feature type="coiled-coil region" evidence="3">
    <location>
        <begin position="13"/>
        <end position="40"/>
    </location>
</feature>
<feature type="domain" description="RRM" evidence="5">
    <location>
        <begin position="321"/>
        <end position="392"/>
    </location>
</feature>
<dbReference type="GO" id="GO:0006406">
    <property type="term" value="P:mRNA export from nucleus"/>
    <property type="evidence" value="ECO:0007669"/>
    <property type="project" value="TreeGrafter"/>
</dbReference>
<evidence type="ECO:0000313" key="6">
    <source>
        <dbReference type="EMBL" id="PAV55767.1"/>
    </source>
</evidence>
<dbReference type="STRING" id="2018661.A0A2A2J2C7"/>
<dbReference type="InterPro" id="IPR012677">
    <property type="entry name" value="Nucleotide-bd_a/b_plait_sf"/>
</dbReference>
<dbReference type="Proteomes" id="UP000218231">
    <property type="component" value="Unassembled WGS sequence"/>
</dbReference>
<organism evidence="6 7">
    <name type="scientific">Diploscapter pachys</name>
    <dbReference type="NCBI Taxonomy" id="2018661"/>
    <lineage>
        <taxon>Eukaryota</taxon>
        <taxon>Metazoa</taxon>
        <taxon>Ecdysozoa</taxon>
        <taxon>Nematoda</taxon>
        <taxon>Chromadorea</taxon>
        <taxon>Rhabditida</taxon>
        <taxon>Rhabditina</taxon>
        <taxon>Rhabditomorpha</taxon>
        <taxon>Rhabditoidea</taxon>
        <taxon>Rhabditidae</taxon>
        <taxon>Diploscapter</taxon>
    </lineage>
</organism>
<evidence type="ECO:0000256" key="3">
    <source>
        <dbReference type="SAM" id="Coils"/>
    </source>
</evidence>
<sequence length="406" mass="45121">MDAKLTQVAIEQLAKLHLENLELKNRLQAEEQKNQQISSSQQDDQINRLILVVRGLPSGIKEEEVKHIFPEARFPGIHQITVKSDKCEAQLHFKKPEFSELVLKEMHGAWYKTSQLQLAYMTKKPAQPQQNQQKPPQAKPNAGARPPPAAAQKPPIQQQQQQQGNKNQNQNQKGQQSKPANQPNQQQQQKGQKNPKQQNQGNQNQQPVPQPLFTAQPPQTQMVAMAPVQQQGGQVVYVPVTQMPQAVAQPPSYLMSAANPTMMQPMQFAQMNPMMQAAPPPYSPNPNQQGYSGKGNQNRQHNNPGGNQKGKQKQGGQTLKNKLFITYLPDSVTDMSLHQMFSRFGAVKGARLQTGKGDKPPAGVILFEKDHEAAAALNALNGTMVKFSFKRHSMNKRNNCQGGSGQ</sequence>
<keyword evidence="3" id="KW-0175">Coiled coil</keyword>
<feature type="domain" description="RRM" evidence="5">
    <location>
        <begin position="49"/>
        <end position="123"/>
    </location>
</feature>
<dbReference type="GO" id="GO:0003729">
    <property type="term" value="F:mRNA binding"/>
    <property type="evidence" value="ECO:0007669"/>
    <property type="project" value="TreeGrafter"/>
</dbReference>
<dbReference type="EMBL" id="LIAE01010752">
    <property type="protein sequence ID" value="PAV55767.1"/>
    <property type="molecule type" value="Genomic_DNA"/>
</dbReference>
<gene>
    <name evidence="6" type="ORF">WR25_04554</name>
</gene>
<feature type="region of interest" description="Disordered" evidence="4">
    <location>
        <begin position="274"/>
        <end position="316"/>
    </location>
</feature>
<dbReference type="PANTHER" id="PTHR19965">
    <property type="entry name" value="RNA AND EXPORT FACTOR BINDING PROTEIN"/>
    <property type="match status" value="1"/>
</dbReference>
<keyword evidence="7" id="KW-1185">Reference proteome</keyword>
<comment type="caution">
    <text evidence="6">The sequence shown here is derived from an EMBL/GenBank/DDBJ whole genome shotgun (WGS) entry which is preliminary data.</text>
</comment>
<dbReference type="Gene3D" id="3.30.70.330">
    <property type="match status" value="2"/>
</dbReference>
<evidence type="ECO:0000256" key="4">
    <source>
        <dbReference type="SAM" id="MobiDB-lite"/>
    </source>
</evidence>
<proteinExistence type="predicted"/>
<evidence type="ECO:0000313" key="7">
    <source>
        <dbReference type="Proteomes" id="UP000218231"/>
    </source>
</evidence>
<protein>
    <recommendedName>
        <fullName evidence="5">RRM domain-containing protein</fullName>
    </recommendedName>
</protein>
<dbReference type="CDD" id="cd00590">
    <property type="entry name" value="RRM_SF"/>
    <property type="match status" value="1"/>
</dbReference>
<feature type="region of interest" description="Disordered" evidence="4">
    <location>
        <begin position="123"/>
        <end position="214"/>
    </location>
</feature>
<dbReference type="PANTHER" id="PTHR19965:SF35">
    <property type="entry name" value="RNA ANNEALING PROTEIN YRA1"/>
    <property type="match status" value="1"/>
</dbReference>
<dbReference type="AlphaFoldDB" id="A0A2A2J2C7"/>
<evidence type="ECO:0000256" key="2">
    <source>
        <dbReference type="PROSITE-ProRule" id="PRU00176"/>
    </source>
</evidence>
<feature type="compositionally biased region" description="Polar residues" evidence="4">
    <location>
        <begin position="285"/>
        <end position="299"/>
    </location>
</feature>
<dbReference type="InterPro" id="IPR051229">
    <property type="entry name" value="ALYREF_mRNA_export"/>
</dbReference>
<keyword evidence="1 2" id="KW-0694">RNA-binding</keyword>
<dbReference type="SMART" id="SM00360">
    <property type="entry name" value="RRM"/>
    <property type="match status" value="2"/>
</dbReference>
<feature type="compositionally biased region" description="Low complexity" evidence="4">
    <location>
        <begin position="123"/>
        <end position="207"/>
    </location>
</feature>
<dbReference type="PROSITE" id="PS50102">
    <property type="entry name" value="RRM"/>
    <property type="match status" value="2"/>
</dbReference>
<dbReference type="InterPro" id="IPR035979">
    <property type="entry name" value="RBD_domain_sf"/>
</dbReference>
<dbReference type="InterPro" id="IPR000504">
    <property type="entry name" value="RRM_dom"/>
</dbReference>